<keyword evidence="7" id="KW-1185">Reference proteome</keyword>
<dbReference type="GO" id="GO:0016020">
    <property type="term" value="C:membrane"/>
    <property type="evidence" value="ECO:0007669"/>
    <property type="project" value="UniProtKB-SubCell"/>
</dbReference>
<dbReference type="SUPFAM" id="SSF48652">
    <property type="entry name" value="Tetraspanin"/>
    <property type="match status" value="1"/>
</dbReference>
<dbReference type="InterPro" id="IPR018499">
    <property type="entry name" value="Tetraspanin/Peripherin"/>
</dbReference>
<evidence type="ECO:0000256" key="2">
    <source>
        <dbReference type="ARBA" id="ARBA00022692"/>
    </source>
</evidence>
<sequence>MSQYQEKFHCCGIIGLIDYRDAKLPLPKSCFSQNHTVFLEGCLAKLKDFYNGGIEILMIAGWIFFGLQTLAYVGASFSSLAFKIEQRRTRNIIGTNSERERLLN</sequence>
<dbReference type="CDD" id="cd03127">
    <property type="entry name" value="tetraspanin_LEL"/>
    <property type="match status" value="1"/>
</dbReference>
<evidence type="ECO:0000313" key="7">
    <source>
        <dbReference type="Proteomes" id="UP000007801"/>
    </source>
</evidence>
<proteinExistence type="predicted"/>
<comment type="subcellular location">
    <subcellularLocation>
        <location evidence="1">Membrane</location>
        <topology evidence="1">Multi-pass membrane protein</topology>
    </subcellularLocation>
</comment>
<protein>
    <recommendedName>
        <fullName evidence="8">Tetraspanin</fullName>
    </recommendedName>
</protein>
<dbReference type="eggNOG" id="KOG3882">
    <property type="taxonomic scope" value="Eukaryota"/>
</dbReference>
<evidence type="ECO:0000256" key="3">
    <source>
        <dbReference type="ARBA" id="ARBA00022989"/>
    </source>
</evidence>
<reference evidence="6 7" key="1">
    <citation type="journal article" date="2007" name="Nature">
        <title>Evolution of genes and genomes on the Drosophila phylogeny.</title>
        <authorList>
            <consortium name="Drosophila 12 Genomes Consortium"/>
            <person name="Clark A.G."/>
            <person name="Eisen M.B."/>
            <person name="Smith D.R."/>
            <person name="Bergman C.M."/>
            <person name="Oliver B."/>
            <person name="Markow T.A."/>
            <person name="Kaufman T.C."/>
            <person name="Kellis M."/>
            <person name="Gelbart W."/>
            <person name="Iyer V.N."/>
            <person name="Pollard D.A."/>
            <person name="Sackton T.B."/>
            <person name="Larracuente A.M."/>
            <person name="Singh N.D."/>
            <person name="Abad J.P."/>
            <person name="Abt D.N."/>
            <person name="Adryan B."/>
            <person name="Aguade M."/>
            <person name="Akashi H."/>
            <person name="Anderson W.W."/>
            <person name="Aquadro C.F."/>
            <person name="Ardell D.H."/>
            <person name="Arguello R."/>
            <person name="Artieri C.G."/>
            <person name="Barbash D.A."/>
            <person name="Barker D."/>
            <person name="Barsanti P."/>
            <person name="Batterham P."/>
            <person name="Batzoglou S."/>
            <person name="Begun D."/>
            <person name="Bhutkar A."/>
            <person name="Blanco E."/>
            <person name="Bosak S.A."/>
            <person name="Bradley R.K."/>
            <person name="Brand A.D."/>
            <person name="Brent M.R."/>
            <person name="Brooks A.N."/>
            <person name="Brown R.H."/>
            <person name="Butlin R.K."/>
            <person name="Caggese C."/>
            <person name="Calvi B.R."/>
            <person name="Bernardo de Carvalho A."/>
            <person name="Caspi A."/>
            <person name="Castrezana S."/>
            <person name="Celniker S.E."/>
            <person name="Chang J.L."/>
            <person name="Chapple C."/>
            <person name="Chatterji S."/>
            <person name="Chinwalla A."/>
            <person name="Civetta A."/>
            <person name="Clifton S.W."/>
            <person name="Comeron J.M."/>
            <person name="Costello J.C."/>
            <person name="Coyne J.A."/>
            <person name="Daub J."/>
            <person name="David R.G."/>
            <person name="Delcher A.L."/>
            <person name="Delehaunty K."/>
            <person name="Do C.B."/>
            <person name="Ebling H."/>
            <person name="Edwards K."/>
            <person name="Eickbush T."/>
            <person name="Evans J.D."/>
            <person name="Filipski A."/>
            <person name="Findeiss S."/>
            <person name="Freyhult E."/>
            <person name="Fulton L."/>
            <person name="Fulton R."/>
            <person name="Garcia A.C."/>
            <person name="Gardiner A."/>
            <person name="Garfield D.A."/>
            <person name="Garvin B.E."/>
            <person name="Gibson G."/>
            <person name="Gilbert D."/>
            <person name="Gnerre S."/>
            <person name="Godfrey J."/>
            <person name="Good R."/>
            <person name="Gotea V."/>
            <person name="Gravely B."/>
            <person name="Greenberg A.J."/>
            <person name="Griffiths-Jones S."/>
            <person name="Gross S."/>
            <person name="Guigo R."/>
            <person name="Gustafson E.A."/>
            <person name="Haerty W."/>
            <person name="Hahn M.W."/>
            <person name="Halligan D.L."/>
            <person name="Halpern A.L."/>
            <person name="Halter G.M."/>
            <person name="Han M.V."/>
            <person name="Heger A."/>
            <person name="Hillier L."/>
            <person name="Hinrichs A.S."/>
            <person name="Holmes I."/>
            <person name="Hoskins R.A."/>
            <person name="Hubisz M.J."/>
            <person name="Hultmark D."/>
            <person name="Huntley M.A."/>
            <person name="Jaffe D.B."/>
            <person name="Jagadeeshan S."/>
            <person name="Jeck W.R."/>
            <person name="Johnson J."/>
            <person name="Jones C.D."/>
            <person name="Jordan W.C."/>
            <person name="Karpen G.H."/>
            <person name="Kataoka E."/>
            <person name="Keightley P.D."/>
            <person name="Kheradpour P."/>
            <person name="Kirkness E.F."/>
            <person name="Koerich L.B."/>
            <person name="Kristiansen K."/>
            <person name="Kudrna D."/>
            <person name="Kulathinal R.J."/>
            <person name="Kumar S."/>
            <person name="Kwok R."/>
            <person name="Lander E."/>
            <person name="Langley C.H."/>
            <person name="Lapoint R."/>
            <person name="Lazzaro B.P."/>
            <person name="Lee S.J."/>
            <person name="Levesque L."/>
            <person name="Li R."/>
            <person name="Lin C.F."/>
            <person name="Lin M.F."/>
            <person name="Lindblad-Toh K."/>
            <person name="Llopart A."/>
            <person name="Long M."/>
            <person name="Low L."/>
            <person name="Lozovsky E."/>
            <person name="Lu J."/>
            <person name="Luo M."/>
            <person name="Machado C.A."/>
            <person name="Makalowski W."/>
            <person name="Marzo M."/>
            <person name="Matsuda M."/>
            <person name="Matzkin L."/>
            <person name="McAllister B."/>
            <person name="McBride C.S."/>
            <person name="McKernan B."/>
            <person name="McKernan K."/>
            <person name="Mendez-Lago M."/>
            <person name="Minx P."/>
            <person name="Mollenhauer M.U."/>
            <person name="Montooth K."/>
            <person name="Mount S.M."/>
            <person name="Mu X."/>
            <person name="Myers E."/>
            <person name="Negre B."/>
            <person name="Newfeld S."/>
            <person name="Nielsen R."/>
            <person name="Noor M.A."/>
            <person name="O'Grady P."/>
            <person name="Pachter L."/>
            <person name="Papaceit M."/>
            <person name="Parisi M.J."/>
            <person name="Parisi M."/>
            <person name="Parts L."/>
            <person name="Pedersen J.S."/>
            <person name="Pesole G."/>
            <person name="Phillippy A.M."/>
            <person name="Ponting C.P."/>
            <person name="Pop M."/>
            <person name="Porcelli D."/>
            <person name="Powell J.R."/>
            <person name="Prohaska S."/>
            <person name="Pruitt K."/>
            <person name="Puig M."/>
            <person name="Quesneville H."/>
            <person name="Ram K.R."/>
            <person name="Rand D."/>
            <person name="Rasmussen M.D."/>
            <person name="Reed L.K."/>
            <person name="Reenan R."/>
            <person name="Reily A."/>
            <person name="Remington K.A."/>
            <person name="Rieger T.T."/>
            <person name="Ritchie M.G."/>
            <person name="Robin C."/>
            <person name="Rogers Y.H."/>
            <person name="Rohde C."/>
            <person name="Rozas J."/>
            <person name="Rubenfield M.J."/>
            <person name="Ruiz A."/>
            <person name="Russo S."/>
            <person name="Salzberg S.L."/>
            <person name="Sanchez-Gracia A."/>
            <person name="Saranga D.J."/>
            <person name="Sato H."/>
            <person name="Schaeffer S.W."/>
            <person name="Schatz M.C."/>
            <person name="Schlenke T."/>
            <person name="Schwartz R."/>
            <person name="Segarra C."/>
            <person name="Singh R.S."/>
            <person name="Sirot L."/>
            <person name="Sirota M."/>
            <person name="Sisneros N.B."/>
            <person name="Smith C.D."/>
            <person name="Smith T.F."/>
            <person name="Spieth J."/>
            <person name="Stage D.E."/>
            <person name="Stark A."/>
            <person name="Stephan W."/>
            <person name="Strausberg R.L."/>
            <person name="Strempel S."/>
            <person name="Sturgill D."/>
            <person name="Sutton G."/>
            <person name="Sutton G.G."/>
            <person name="Tao W."/>
            <person name="Teichmann S."/>
            <person name="Tobari Y.N."/>
            <person name="Tomimura Y."/>
            <person name="Tsolas J.M."/>
            <person name="Valente V.L."/>
            <person name="Venter E."/>
            <person name="Venter J.C."/>
            <person name="Vicario S."/>
            <person name="Vieira F.G."/>
            <person name="Vilella A.J."/>
            <person name="Villasante A."/>
            <person name="Walenz B."/>
            <person name="Wang J."/>
            <person name="Wasserman M."/>
            <person name="Watts T."/>
            <person name="Wilson D."/>
            <person name="Wilson R.K."/>
            <person name="Wing R.A."/>
            <person name="Wolfner M.F."/>
            <person name="Wong A."/>
            <person name="Wong G.K."/>
            <person name="Wu C.I."/>
            <person name="Wu G."/>
            <person name="Yamamoto D."/>
            <person name="Yang H.P."/>
            <person name="Yang S.P."/>
            <person name="Yorke J.A."/>
            <person name="Yoshida K."/>
            <person name="Zdobnov E."/>
            <person name="Zhang P."/>
            <person name="Zhang Y."/>
            <person name="Zimin A.V."/>
            <person name="Baldwin J."/>
            <person name="Abdouelleil A."/>
            <person name="Abdulkadir J."/>
            <person name="Abebe A."/>
            <person name="Abera B."/>
            <person name="Abreu J."/>
            <person name="Acer S.C."/>
            <person name="Aftuck L."/>
            <person name="Alexander A."/>
            <person name="An P."/>
            <person name="Anderson E."/>
            <person name="Anderson S."/>
            <person name="Arachi H."/>
            <person name="Azer M."/>
            <person name="Bachantsang P."/>
            <person name="Barry A."/>
            <person name="Bayul T."/>
            <person name="Berlin A."/>
            <person name="Bessette D."/>
            <person name="Bloom T."/>
            <person name="Blye J."/>
            <person name="Boguslavskiy L."/>
            <person name="Bonnet C."/>
            <person name="Boukhgalter B."/>
            <person name="Bourzgui I."/>
            <person name="Brown A."/>
            <person name="Cahill P."/>
            <person name="Channer S."/>
            <person name="Cheshatsang Y."/>
            <person name="Chuda L."/>
            <person name="Citroen M."/>
            <person name="Collymore A."/>
            <person name="Cooke P."/>
            <person name="Costello M."/>
            <person name="D'Aco K."/>
            <person name="Daza R."/>
            <person name="De Haan G."/>
            <person name="DeGray S."/>
            <person name="DeMaso C."/>
            <person name="Dhargay N."/>
            <person name="Dooley K."/>
            <person name="Dooley E."/>
            <person name="Doricent M."/>
            <person name="Dorje P."/>
            <person name="Dorjee K."/>
            <person name="Dupes A."/>
            <person name="Elong R."/>
            <person name="Falk J."/>
            <person name="Farina A."/>
            <person name="Faro S."/>
            <person name="Ferguson D."/>
            <person name="Fisher S."/>
            <person name="Foley C.D."/>
            <person name="Franke A."/>
            <person name="Friedrich D."/>
            <person name="Gadbois L."/>
            <person name="Gearin G."/>
            <person name="Gearin C.R."/>
            <person name="Giannoukos G."/>
            <person name="Goode T."/>
            <person name="Graham J."/>
            <person name="Grandbois E."/>
            <person name="Grewal S."/>
            <person name="Gyaltsen K."/>
            <person name="Hafez N."/>
            <person name="Hagos B."/>
            <person name="Hall J."/>
            <person name="Henson C."/>
            <person name="Hollinger A."/>
            <person name="Honan T."/>
            <person name="Huard M.D."/>
            <person name="Hughes L."/>
            <person name="Hurhula B."/>
            <person name="Husby M.E."/>
            <person name="Kamat A."/>
            <person name="Kanga B."/>
            <person name="Kashin S."/>
            <person name="Khazanovich D."/>
            <person name="Kisner P."/>
            <person name="Lance K."/>
            <person name="Lara M."/>
            <person name="Lee W."/>
            <person name="Lennon N."/>
            <person name="Letendre F."/>
            <person name="LeVine R."/>
            <person name="Lipovsky A."/>
            <person name="Liu X."/>
            <person name="Liu J."/>
            <person name="Liu S."/>
            <person name="Lokyitsang T."/>
            <person name="Lokyitsang Y."/>
            <person name="Lubonja R."/>
            <person name="Lui A."/>
            <person name="MacDonald P."/>
            <person name="Magnisalis V."/>
            <person name="Maru K."/>
            <person name="Matthews C."/>
            <person name="McCusker W."/>
            <person name="McDonough S."/>
            <person name="Mehta T."/>
            <person name="Meldrim J."/>
            <person name="Meneus L."/>
            <person name="Mihai O."/>
            <person name="Mihalev A."/>
            <person name="Mihova T."/>
            <person name="Mittelman R."/>
            <person name="Mlenga V."/>
            <person name="Montmayeur A."/>
            <person name="Mulrain L."/>
            <person name="Navidi A."/>
            <person name="Naylor J."/>
            <person name="Negash T."/>
            <person name="Nguyen T."/>
            <person name="Nguyen N."/>
            <person name="Nicol R."/>
            <person name="Norbu C."/>
            <person name="Norbu N."/>
            <person name="Novod N."/>
            <person name="O'Neill B."/>
            <person name="Osman S."/>
            <person name="Markiewicz E."/>
            <person name="Oyono O.L."/>
            <person name="Patti C."/>
            <person name="Phunkhang P."/>
            <person name="Pierre F."/>
            <person name="Priest M."/>
            <person name="Raghuraman S."/>
            <person name="Rege F."/>
            <person name="Reyes R."/>
            <person name="Rise C."/>
            <person name="Rogov P."/>
            <person name="Ross K."/>
            <person name="Ryan E."/>
            <person name="Settipalli S."/>
            <person name="Shea T."/>
            <person name="Sherpa N."/>
            <person name="Shi L."/>
            <person name="Shih D."/>
            <person name="Sparrow T."/>
            <person name="Spaulding J."/>
            <person name="Stalker J."/>
            <person name="Stange-Thomann N."/>
            <person name="Stavropoulos S."/>
            <person name="Stone C."/>
            <person name="Strader C."/>
            <person name="Tesfaye S."/>
            <person name="Thomson T."/>
            <person name="Thoulutsang Y."/>
            <person name="Thoulutsang D."/>
            <person name="Topham K."/>
            <person name="Topping I."/>
            <person name="Tsamla T."/>
            <person name="Vassiliev H."/>
            <person name="Vo A."/>
            <person name="Wangchuk T."/>
            <person name="Wangdi T."/>
            <person name="Weiand M."/>
            <person name="Wilkinson J."/>
            <person name="Wilson A."/>
            <person name="Yadav S."/>
            <person name="Young G."/>
            <person name="Yu Q."/>
            <person name="Zembek L."/>
            <person name="Zhong D."/>
            <person name="Zimmer A."/>
            <person name="Zwirko Z."/>
            <person name="Jaffe D.B."/>
            <person name="Alvarez P."/>
            <person name="Brockman W."/>
            <person name="Butler J."/>
            <person name="Chin C."/>
            <person name="Gnerre S."/>
            <person name="Grabherr M."/>
            <person name="Kleber M."/>
            <person name="Mauceli E."/>
            <person name="MacCallum I."/>
        </authorList>
    </citation>
    <scope>NUCLEOTIDE SEQUENCE [LARGE SCALE GENOMIC DNA]</scope>
    <source>
        <strain evidence="7">Tucson 14024-0371.13</strain>
    </source>
</reference>
<evidence type="ECO:0008006" key="8">
    <source>
        <dbReference type="Google" id="ProtNLM"/>
    </source>
</evidence>
<dbReference type="EMBL" id="CH902619">
    <property type="protein sequence ID" value="KPU75866.1"/>
    <property type="molecule type" value="Genomic_DNA"/>
</dbReference>
<name>A0A0P8ZM66_DROAN</name>
<keyword evidence="4 5" id="KW-0472">Membrane</keyword>
<keyword evidence="2 5" id="KW-0812">Transmembrane</keyword>
<organism evidence="6 7">
    <name type="scientific">Drosophila ananassae</name>
    <name type="common">Fruit fly</name>
    <dbReference type="NCBI Taxonomy" id="7217"/>
    <lineage>
        <taxon>Eukaryota</taxon>
        <taxon>Metazoa</taxon>
        <taxon>Ecdysozoa</taxon>
        <taxon>Arthropoda</taxon>
        <taxon>Hexapoda</taxon>
        <taxon>Insecta</taxon>
        <taxon>Pterygota</taxon>
        <taxon>Neoptera</taxon>
        <taxon>Endopterygota</taxon>
        <taxon>Diptera</taxon>
        <taxon>Brachycera</taxon>
        <taxon>Muscomorpha</taxon>
        <taxon>Ephydroidea</taxon>
        <taxon>Drosophilidae</taxon>
        <taxon>Drosophila</taxon>
        <taxon>Sophophora</taxon>
    </lineage>
</organism>
<dbReference type="Pfam" id="PF00335">
    <property type="entry name" value="Tetraspanin"/>
    <property type="match status" value="1"/>
</dbReference>
<accession>A0A0P8ZM66</accession>
<feature type="transmembrane region" description="Helical" evidence="5">
    <location>
        <begin position="56"/>
        <end position="82"/>
    </location>
</feature>
<evidence type="ECO:0000313" key="6">
    <source>
        <dbReference type="EMBL" id="KPU75866.1"/>
    </source>
</evidence>
<evidence type="ECO:0000256" key="5">
    <source>
        <dbReference type="SAM" id="Phobius"/>
    </source>
</evidence>
<evidence type="ECO:0000256" key="4">
    <source>
        <dbReference type="ARBA" id="ARBA00023136"/>
    </source>
</evidence>
<keyword evidence="3 5" id="KW-1133">Transmembrane helix</keyword>
<dbReference type="Proteomes" id="UP000007801">
    <property type="component" value="Unassembled WGS sequence"/>
</dbReference>
<evidence type="ECO:0000256" key="1">
    <source>
        <dbReference type="ARBA" id="ARBA00004141"/>
    </source>
</evidence>
<dbReference type="InterPro" id="IPR008952">
    <property type="entry name" value="Tetraspanin_EC2_sf"/>
</dbReference>
<dbReference type="InParanoid" id="A0A0P8ZM66"/>
<dbReference type="Gene3D" id="1.10.1450.10">
    <property type="entry name" value="Tetraspanin"/>
    <property type="match status" value="1"/>
</dbReference>
<dbReference type="OrthoDB" id="71600at2759"/>
<gene>
    <name evidence="6" type="primary">Dana\GF19814</name>
    <name evidence="6" type="synonym">dana_GLEANR_22220</name>
    <name evidence="6" type="ORF">GF19814</name>
</gene>
<dbReference type="AlphaFoldDB" id="A0A0P8ZM66"/>